<accession>A0A133UBE1</accession>
<feature type="domain" description="DUF6788" evidence="1">
    <location>
        <begin position="6"/>
        <end position="76"/>
    </location>
</feature>
<sequence>MCKMKSRYDELKEKLYRLGDLSPGSIQKRMLTCGDPNCKCAEGEKHGPYYYFTYTDPETGEPAQISIEESEVRELRKRIENYRSFKKDLQELLNLEVEMRKG</sequence>
<keyword evidence="3" id="KW-1185">Reference proteome</keyword>
<evidence type="ECO:0000313" key="2">
    <source>
        <dbReference type="EMBL" id="KXA91498.1"/>
    </source>
</evidence>
<evidence type="ECO:0000313" key="3">
    <source>
        <dbReference type="Proteomes" id="UP000070163"/>
    </source>
</evidence>
<evidence type="ECO:0000259" key="1">
    <source>
        <dbReference type="Pfam" id="PF20586"/>
    </source>
</evidence>
<comment type="caution">
    <text evidence="2">The sequence shown here is derived from an EMBL/GenBank/DDBJ whole genome shotgun (WGS) entry which is preliminary data.</text>
</comment>
<proteinExistence type="predicted"/>
<protein>
    <recommendedName>
        <fullName evidence="1">DUF6788 domain-containing protein</fullName>
    </recommendedName>
</protein>
<reference evidence="2 3" key="1">
    <citation type="journal article" date="2016" name="Sci. Rep.">
        <title>Metabolic traits of an uncultured archaeal lineage -MSBL1- from brine pools of the Red Sea.</title>
        <authorList>
            <person name="Mwirichia R."/>
            <person name="Alam I."/>
            <person name="Rashid M."/>
            <person name="Vinu M."/>
            <person name="Ba-Alawi W."/>
            <person name="Anthony Kamau A."/>
            <person name="Kamanda Ngugi D."/>
            <person name="Goker M."/>
            <person name="Klenk H.P."/>
            <person name="Bajic V."/>
            <person name="Stingl U."/>
        </authorList>
    </citation>
    <scope>NUCLEOTIDE SEQUENCE [LARGE SCALE GENOMIC DNA]</scope>
    <source>
        <strain evidence="2">SCGC-AAA259A05</strain>
    </source>
</reference>
<gene>
    <name evidence="2" type="ORF">AKJ57_01000</name>
</gene>
<name>A0A133UBE1_9EURY</name>
<dbReference type="Proteomes" id="UP000070163">
    <property type="component" value="Unassembled WGS sequence"/>
</dbReference>
<dbReference type="EMBL" id="LHXJ01000007">
    <property type="protein sequence ID" value="KXA91498.1"/>
    <property type="molecule type" value="Genomic_DNA"/>
</dbReference>
<dbReference type="InterPro" id="IPR046738">
    <property type="entry name" value="DUF6788"/>
</dbReference>
<dbReference type="Pfam" id="PF20586">
    <property type="entry name" value="DUF6788"/>
    <property type="match status" value="1"/>
</dbReference>
<organism evidence="2 3">
    <name type="scientific">candidate division MSBL1 archaeon SCGC-AAA259A05</name>
    <dbReference type="NCBI Taxonomy" id="1698259"/>
    <lineage>
        <taxon>Archaea</taxon>
        <taxon>Methanobacteriati</taxon>
        <taxon>Methanobacteriota</taxon>
        <taxon>candidate division MSBL1</taxon>
    </lineage>
</organism>
<dbReference type="AlphaFoldDB" id="A0A133UBE1"/>